<comment type="caution">
    <text evidence="1">The sequence shown here is derived from an EMBL/GenBank/DDBJ whole genome shotgun (WGS) entry which is preliminary data.</text>
</comment>
<accession>H5TSM5</accession>
<reference evidence="1" key="1">
    <citation type="submission" date="2012-02" db="EMBL/GenBank/DDBJ databases">
        <title>Whole genome shotgun sequence of Gordonia otitidis NBRC 100426.</title>
        <authorList>
            <person name="Yoshida I."/>
            <person name="Hosoyama A."/>
            <person name="Tsuchikane K."/>
            <person name="Katsumata H."/>
            <person name="Yamazaki S."/>
            <person name="Fujita N."/>
        </authorList>
    </citation>
    <scope>NUCLEOTIDE SEQUENCE [LARGE SCALE GENOMIC DNA]</scope>
    <source>
        <strain evidence="1">NBRC 100426</strain>
    </source>
</reference>
<organism evidence="1 2">
    <name type="scientific">Gordonia otitidis (strain DSM 44809 / CCUG 52243 / JCM 12355 / NBRC 100426 / IFM 10032)</name>
    <dbReference type="NCBI Taxonomy" id="1108044"/>
    <lineage>
        <taxon>Bacteria</taxon>
        <taxon>Bacillati</taxon>
        <taxon>Actinomycetota</taxon>
        <taxon>Actinomycetes</taxon>
        <taxon>Mycobacteriales</taxon>
        <taxon>Gordoniaceae</taxon>
        <taxon>Gordonia</taxon>
    </lineage>
</organism>
<sequence length="136" mass="14876">MANYYGHGRTNYFRVKDVQAFTEALPADFEVVSGSDGKVAVLARNESGGWVEYVWADEAGEEDTEVDVVDLIAEHLVDGEVAVAQSVGQEKMRYLAGYAVAVNNTGDRVQISLDDIYQAAAERFGVAWETITTATY</sequence>
<protein>
    <submittedName>
        <fullName evidence="1">Uncharacterized protein</fullName>
    </submittedName>
</protein>
<dbReference type="EMBL" id="BAFB01000221">
    <property type="protein sequence ID" value="GAB36483.1"/>
    <property type="molecule type" value="Genomic_DNA"/>
</dbReference>
<keyword evidence="2" id="KW-1185">Reference proteome</keyword>
<name>H5TSM5_GORO1</name>
<dbReference type="AlphaFoldDB" id="H5TSM5"/>
<evidence type="ECO:0000313" key="1">
    <source>
        <dbReference type="EMBL" id="GAB36483.1"/>
    </source>
</evidence>
<evidence type="ECO:0000313" key="2">
    <source>
        <dbReference type="Proteomes" id="UP000005038"/>
    </source>
</evidence>
<dbReference type="Proteomes" id="UP000005038">
    <property type="component" value="Unassembled WGS sequence"/>
</dbReference>
<gene>
    <name evidence="1" type="ORF">GOOTI_221_00260</name>
</gene>
<proteinExistence type="predicted"/>
<dbReference type="OrthoDB" id="8454908at2"/>